<dbReference type="AlphaFoldDB" id="A0A645GSX7"/>
<accession>A0A645GSX7</accession>
<dbReference type="InterPro" id="IPR029058">
    <property type="entry name" value="AB_hydrolase_fold"/>
</dbReference>
<dbReference type="GO" id="GO:0016787">
    <property type="term" value="F:hydrolase activity"/>
    <property type="evidence" value="ECO:0007669"/>
    <property type="project" value="InterPro"/>
</dbReference>
<dbReference type="EMBL" id="VSSQ01079570">
    <property type="protein sequence ID" value="MPN29052.1"/>
    <property type="molecule type" value="Genomic_DNA"/>
</dbReference>
<sequence length="171" mass="18895">MAEILIVPGLRNSGPTHWQSWFEQQLPQTRRVDQADWEKTCLSDWAARVRDAIDAASEPVWIVAHSFGCLASVTAAFVRKEKILGALLVAPADPERFGEAAALFEERLAFPSLVVASSNDPWVRERVARQWAGIWGSDFLSVGAAGHINVDSGHGPWPQGLQLFQRLRAVL</sequence>
<dbReference type="Pfam" id="PF06821">
    <property type="entry name" value="Ser_hydrolase"/>
    <property type="match status" value="1"/>
</dbReference>
<evidence type="ECO:0000313" key="1">
    <source>
        <dbReference type="EMBL" id="MPN29052.1"/>
    </source>
</evidence>
<dbReference type="InterPro" id="IPR010662">
    <property type="entry name" value="RBBP9/YdeN"/>
</dbReference>
<evidence type="ECO:0008006" key="2">
    <source>
        <dbReference type="Google" id="ProtNLM"/>
    </source>
</evidence>
<comment type="caution">
    <text evidence="1">The sequence shown here is derived from an EMBL/GenBank/DDBJ whole genome shotgun (WGS) entry which is preliminary data.</text>
</comment>
<reference evidence="1" key="1">
    <citation type="submission" date="2019-08" db="EMBL/GenBank/DDBJ databases">
        <authorList>
            <person name="Kucharzyk K."/>
            <person name="Murdoch R.W."/>
            <person name="Higgins S."/>
            <person name="Loffler F."/>
        </authorList>
    </citation>
    <scope>NUCLEOTIDE SEQUENCE</scope>
</reference>
<dbReference type="SUPFAM" id="SSF53474">
    <property type="entry name" value="alpha/beta-Hydrolases"/>
    <property type="match status" value="1"/>
</dbReference>
<organism evidence="1">
    <name type="scientific">bioreactor metagenome</name>
    <dbReference type="NCBI Taxonomy" id="1076179"/>
    <lineage>
        <taxon>unclassified sequences</taxon>
        <taxon>metagenomes</taxon>
        <taxon>ecological metagenomes</taxon>
    </lineage>
</organism>
<gene>
    <name evidence="1" type="ORF">SDC9_176500</name>
</gene>
<proteinExistence type="predicted"/>
<name>A0A645GSX7_9ZZZZ</name>
<dbReference type="Gene3D" id="3.40.50.1820">
    <property type="entry name" value="alpha/beta hydrolase"/>
    <property type="match status" value="1"/>
</dbReference>
<protein>
    <recommendedName>
        <fullName evidence="2">Alpha/beta hydrolase</fullName>
    </recommendedName>
</protein>